<evidence type="ECO:0000313" key="1">
    <source>
        <dbReference type="EMBL" id="MBH8554784.1"/>
    </source>
</evidence>
<protein>
    <submittedName>
        <fullName evidence="1">Uncharacterized protein</fullName>
    </submittedName>
</protein>
<organism evidence="1 2">
    <name type="scientific">Atlanticothrix silvestris CENA357</name>
    <dbReference type="NCBI Taxonomy" id="1725252"/>
    <lineage>
        <taxon>Bacteria</taxon>
        <taxon>Bacillati</taxon>
        <taxon>Cyanobacteriota</taxon>
        <taxon>Cyanophyceae</taxon>
        <taxon>Nostocales</taxon>
        <taxon>Nodulariaceae</taxon>
        <taxon>Atlanticothrix</taxon>
        <taxon>Atlanticothrix silvestris</taxon>
    </lineage>
</organism>
<gene>
    <name evidence="1" type="ORF">I8751_20985</name>
</gene>
<keyword evidence="2" id="KW-1185">Reference proteome</keyword>
<comment type="caution">
    <text evidence="1">The sequence shown here is derived from an EMBL/GenBank/DDBJ whole genome shotgun (WGS) entry which is preliminary data.</text>
</comment>
<dbReference type="Proteomes" id="UP000599391">
    <property type="component" value="Unassembled WGS sequence"/>
</dbReference>
<reference evidence="1 2" key="1">
    <citation type="journal article" date="2021" name="Int. J. Syst. Evol. Microbiol.">
        <title>Amazonocrinis nigriterrae gen. nov., sp. nov., Atlanticothrix silvestris gen. nov., sp. nov. and Dendronalium phyllosphericum gen. nov., sp. nov., nostocacean cyanobacteria from Brazilian environments.</title>
        <authorList>
            <person name="Alvarenga D.O."/>
            <person name="Andreote A.P.D."/>
            <person name="Branco L.H.Z."/>
            <person name="Delbaje E."/>
            <person name="Cruz R.B."/>
            <person name="Varani A.M."/>
            <person name="Fiore M.F."/>
        </authorList>
    </citation>
    <scope>NUCLEOTIDE SEQUENCE [LARGE SCALE GENOMIC DNA]</scope>
    <source>
        <strain evidence="1 2">CENA357</strain>
    </source>
</reference>
<dbReference type="RefSeq" id="WP_214441014.1">
    <property type="nucleotide sequence ID" value="NZ_JAECZB010000081.1"/>
</dbReference>
<evidence type="ECO:0000313" key="2">
    <source>
        <dbReference type="Proteomes" id="UP000599391"/>
    </source>
</evidence>
<name>A0A8J7L4A7_9CYAN</name>
<sequence length="86" mass="9475">MFKKPSINKSSRFIDVKALEKLVVEIDEQNQELFVGGSFSGNDRIRVRLKSVDNLGVTTSSSHIVPTVPLCAACEYHSGSYRQASS</sequence>
<accession>A0A8J7L4A7</accession>
<dbReference type="AlphaFoldDB" id="A0A8J7L4A7"/>
<proteinExistence type="predicted"/>
<dbReference type="EMBL" id="JAECZB010000081">
    <property type="protein sequence ID" value="MBH8554784.1"/>
    <property type="molecule type" value="Genomic_DNA"/>
</dbReference>